<organism evidence="1 2">
    <name type="scientific">Acetobacter orientalis</name>
    <dbReference type="NCBI Taxonomy" id="146474"/>
    <lineage>
        <taxon>Bacteria</taxon>
        <taxon>Pseudomonadati</taxon>
        <taxon>Pseudomonadota</taxon>
        <taxon>Alphaproteobacteria</taxon>
        <taxon>Acetobacterales</taxon>
        <taxon>Acetobacteraceae</taxon>
        <taxon>Acetobacter</taxon>
    </lineage>
</organism>
<reference evidence="1 2" key="1">
    <citation type="submission" date="2018-02" db="EMBL/GenBank/DDBJ databases">
        <title>Acetobacter orientalis genome.</title>
        <authorList>
            <person name="Nakashima N."/>
            <person name="Tamura T."/>
        </authorList>
    </citation>
    <scope>NUCLEOTIDE SEQUENCE [LARGE SCALE GENOMIC DNA]</scope>
    <source>
        <strain evidence="1 2">FAN1</strain>
        <plasmid evidence="2">paof1 fan1 dna</plasmid>
    </source>
</reference>
<gene>
    <name evidence="1" type="ORF">AcetOrient_orf00070p</name>
</gene>
<geneLocation type="plasmid" evidence="2">
    <name>paof1 fan1 dna</name>
</geneLocation>
<evidence type="ECO:0000313" key="1">
    <source>
        <dbReference type="EMBL" id="BBC81737.1"/>
    </source>
</evidence>
<dbReference type="Proteomes" id="UP000270034">
    <property type="component" value="Plasmid pAOF1"/>
</dbReference>
<accession>A0A2Z5ZN83</accession>
<sequence length="58" mass="5994">MKLSRQARQDIKDLGGLLFGTFSLVAAIIGILVGPDILAAIAADHPIAMATHALLAGR</sequence>
<dbReference type="EMBL" id="AP018516">
    <property type="protein sequence ID" value="BBC81737.1"/>
    <property type="molecule type" value="Genomic_DNA"/>
</dbReference>
<proteinExistence type="predicted"/>
<evidence type="ECO:0000313" key="2">
    <source>
        <dbReference type="Proteomes" id="UP000270034"/>
    </source>
</evidence>
<name>A0A2Z5ZN83_9PROT</name>
<dbReference type="KEGG" id="aot:AcetOri_orf00070p"/>
<keyword evidence="1" id="KW-0614">Plasmid</keyword>
<protein>
    <submittedName>
        <fullName evidence="1">PTS fructose transporter subunit IIA</fullName>
    </submittedName>
</protein>
<dbReference type="AlphaFoldDB" id="A0A2Z5ZN83"/>